<sequence length="756" mass="84008">MISVVNEFLDDLRGGRMTEAPIVSVEQGQLQGRIVSGAVGKSFYSFQGIPYAKPPLGSLRFQAPQPPEPWDGVRDATSEGNCTAQLDTLKNEYMGDENCLFLNVYTPNLDGAFLPVMIYVHGGGFRFGSGNTNLHGPDYLVEKDVVIVTLNYRCGVLGFLGLNTPEVPGNAGLKDIVQAIKWVKNNIENFGGNSGNITVFGESAGGAAVSLLTVSPLSKNLISKAIIQSGTALSDYVLQKNPVENARLLAKNLGCESNDPEEILDFLRACSAKELVETHEKINPQSETLEKLNMFSVVIEKEFSGVEAFISEPFRDFLTSGRVADIPIMIGTCALELTTDKKFEDLQFFIPEELNIEKGCAESLEIAEKLKQLYLKDDAELGTYQLLSDRYFRVDTYRLIQYLIQVTNKPIYCYSLDYVGSLNIYNKLFKQDSKYAGHLDDLGYLFKNDFQEDLEISEEDQKTRERMVRLWTNFAKSGNPTPEENHYLTVNWPPVTKDNLYYLNIGSELTLGTNPDKEKMEYWDSLYTKYYRIWEEPKASNEELPVKPDPPVVVGSFTETETYSSSSFTESSGFISARTEIITESSQVSNVSGTITEVTNGTVELNEVNNIDEEPAEVVEEPSPIVQEPAPPIQEPTPPVPEPTPPVQVPAPVVEEPAPKVQEPAPKVQEPAPVFEEPVVESPKFKEPDEPVSLVFNNYVNGDRKVRTSNEIKMVSNSNGAPKEVIRANDPPEDDLPKNIGVNKFVNFFESLGGKK</sequence>
<evidence type="ECO:0000256" key="3">
    <source>
        <dbReference type="ARBA" id="ARBA00022801"/>
    </source>
</evidence>
<dbReference type="SUPFAM" id="SSF53474">
    <property type="entry name" value="alpha/beta-Hydrolases"/>
    <property type="match status" value="1"/>
</dbReference>
<dbReference type="Proteomes" id="UP000494106">
    <property type="component" value="Unassembled WGS sequence"/>
</dbReference>
<keyword evidence="5" id="KW-0325">Glycoprotein</keyword>
<accession>A0A8S1BEH5</accession>
<feature type="compositionally biased region" description="Pro residues" evidence="6">
    <location>
        <begin position="629"/>
        <end position="649"/>
    </location>
</feature>
<dbReference type="EMBL" id="CADEBC010000591">
    <property type="protein sequence ID" value="CAB3257412.1"/>
    <property type="molecule type" value="Genomic_DNA"/>
</dbReference>
<dbReference type="PANTHER" id="PTHR43142:SF1">
    <property type="entry name" value="CARBOXYLIC ESTER HYDROLASE"/>
    <property type="match status" value="1"/>
</dbReference>
<evidence type="ECO:0000313" key="9">
    <source>
        <dbReference type="Proteomes" id="UP000494106"/>
    </source>
</evidence>
<comment type="similarity">
    <text evidence="1">Belongs to the type-B carboxylesterase/lipase family.</text>
</comment>
<dbReference type="Pfam" id="PF00135">
    <property type="entry name" value="COesterase"/>
    <property type="match status" value="1"/>
</dbReference>
<name>A0A8S1BEH5_ARCPL</name>
<dbReference type="InterPro" id="IPR029058">
    <property type="entry name" value="AB_hydrolase_fold"/>
</dbReference>
<keyword evidence="3" id="KW-0378">Hydrolase</keyword>
<dbReference type="OrthoDB" id="19653at2759"/>
<evidence type="ECO:0000259" key="7">
    <source>
        <dbReference type="Pfam" id="PF00135"/>
    </source>
</evidence>
<gene>
    <name evidence="8" type="ORF">APLA_LOCUS15951</name>
</gene>
<evidence type="ECO:0000256" key="4">
    <source>
        <dbReference type="ARBA" id="ARBA00023157"/>
    </source>
</evidence>
<keyword evidence="9" id="KW-1185">Reference proteome</keyword>
<dbReference type="InterPro" id="IPR002018">
    <property type="entry name" value="CarbesteraseB"/>
</dbReference>
<dbReference type="PROSITE" id="PS00122">
    <property type="entry name" value="CARBOXYLESTERASE_B_1"/>
    <property type="match status" value="1"/>
</dbReference>
<dbReference type="Gene3D" id="3.40.50.1820">
    <property type="entry name" value="alpha/beta hydrolase"/>
    <property type="match status" value="1"/>
</dbReference>
<evidence type="ECO:0000256" key="5">
    <source>
        <dbReference type="ARBA" id="ARBA00023180"/>
    </source>
</evidence>
<evidence type="ECO:0000256" key="2">
    <source>
        <dbReference type="ARBA" id="ARBA00022487"/>
    </source>
</evidence>
<organism evidence="8 9">
    <name type="scientific">Arctia plantaginis</name>
    <name type="common">Wood tiger moth</name>
    <name type="synonym">Phalaena plantaginis</name>
    <dbReference type="NCBI Taxonomy" id="874455"/>
    <lineage>
        <taxon>Eukaryota</taxon>
        <taxon>Metazoa</taxon>
        <taxon>Ecdysozoa</taxon>
        <taxon>Arthropoda</taxon>
        <taxon>Hexapoda</taxon>
        <taxon>Insecta</taxon>
        <taxon>Pterygota</taxon>
        <taxon>Neoptera</taxon>
        <taxon>Endopterygota</taxon>
        <taxon>Lepidoptera</taxon>
        <taxon>Glossata</taxon>
        <taxon>Ditrysia</taxon>
        <taxon>Noctuoidea</taxon>
        <taxon>Erebidae</taxon>
        <taxon>Arctiinae</taxon>
        <taxon>Arctia</taxon>
    </lineage>
</organism>
<comment type="caution">
    <text evidence="8">The sequence shown here is derived from an EMBL/GenBank/DDBJ whole genome shotgun (WGS) entry which is preliminary data.</text>
</comment>
<evidence type="ECO:0000313" key="8">
    <source>
        <dbReference type="EMBL" id="CAB3257412.1"/>
    </source>
</evidence>
<dbReference type="AlphaFoldDB" id="A0A8S1BEH5"/>
<feature type="region of interest" description="Disordered" evidence="6">
    <location>
        <begin position="629"/>
        <end position="652"/>
    </location>
</feature>
<dbReference type="InterPro" id="IPR019826">
    <property type="entry name" value="Carboxylesterase_B_AS"/>
</dbReference>
<evidence type="ECO:0000256" key="1">
    <source>
        <dbReference type="ARBA" id="ARBA00005964"/>
    </source>
</evidence>
<reference evidence="8 9" key="1">
    <citation type="submission" date="2020-04" db="EMBL/GenBank/DDBJ databases">
        <authorList>
            <person name="Wallbank WR R."/>
            <person name="Pardo Diaz C."/>
            <person name="Kozak K."/>
            <person name="Martin S."/>
            <person name="Jiggins C."/>
            <person name="Moest M."/>
            <person name="Warren A I."/>
            <person name="Byers J.R.P. K."/>
            <person name="Montejo-Kovacevich G."/>
            <person name="Yen C E."/>
        </authorList>
    </citation>
    <scope>NUCLEOTIDE SEQUENCE [LARGE SCALE GENOMIC DNA]</scope>
</reference>
<protein>
    <recommendedName>
        <fullName evidence="7">Carboxylesterase type B domain-containing protein</fullName>
    </recommendedName>
</protein>
<dbReference type="GO" id="GO:0052689">
    <property type="term" value="F:carboxylic ester hydrolase activity"/>
    <property type="evidence" value="ECO:0007669"/>
    <property type="project" value="UniProtKB-KW"/>
</dbReference>
<dbReference type="PANTHER" id="PTHR43142">
    <property type="entry name" value="CARBOXYLIC ESTER HYDROLASE"/>
    <property type="match status" value="1"/>
</dbReference>
<evidence type="ECO:0000256" key="6">
    <source>
        <dbReference type="SAM" id="MobiDB-lite"/>
    </source>
</evidence>
<proteinExistence type="inferred from homology"/>
<keyword evidence="2" id="KW-0719">Serine esterase</keyword>
<keyword evidence="4" id="KW-1015">Disulfide bond</keyword>
<feature type="domain" description="Carboxylesterase type B" evidence="7">
    <location>
        <begin position="20"/>
        <end position="523"/>
    </location>
</feature>